<name>A0AAD2CMG5_9STRA</name>
<proteinExistence type="predicted"/>
<evidence type="ECO:0000259" key="3">
    <source>
        <dbReference type="PROSITE" id="PS50053"/>
    </source>
</evidence>
<dbReference type="SUPFAM" id="SSF54236">
    <property type="entry name" value="Ubiquitin-like"/>
    <property type="match status" value="1"/>
</dbReference>
<feature type="region of interest" description="Disordered" evidence="1">
    <location>
        <begin position="259"/>
        <end position="295"/>
    </location>
</feature>
<feature type="signal peptide" evidence="2">
    <location>
        <begin position="1"/>
        <end position="22"/>
    </location>
</feature>
<evidence type="ECO:0000256" key="1">
    <source>
        <dbReference type="SAM" id="MobiDB-lite"/>
    </source>
</evidence>
<gene>
    <name evidence="4" type="ORF">CYCCA115_LOCUS4121</name>
</gene>
<dbReference type="Gene3D" id="3.10.20.90">
    <property type="entry name" value="Phosphatidylinositol 3-kinase Catalytic Subunit, Chain A, domain 1"/>
    <property type="match status" value="1"/>
</dbReference>
<feature type="domain" description="Ubiquitin-like" evidence="3">
    <location>
        <begin position="13"/>
        <end position="95"/>
    </location>
</feature>
<organism evidence="4 5">
    <name type="scientific">Cylindrotheca closterium</name>
    <dbReference type="NCBI Taxonomy" id="2856"/>
    <lineage>
        <taxon>Eukaryota</taxon>
        <taxon>Sar</taxon>
        <taxon>Stramenopiles</taxon>
        <taxon>Ochrophyta</taxon>
        <taxon>Bacillariophyta</taxon>
        <taxon>Bacillariophyceae</taxon>
        <taxon>Bacillariophycidae</taxon>
        <taxon>Bacillariales</taxon>
        <taxon>Bacillariaceae</taxon>
        <taxon>Cylindrotheca</taxon>
    </lineage>
</organism>
<feature type="chain" id="PRO_5042231476" description="Ubiquitin-like domain-containing protein" evidence="2">
    <location>
        <begin position="23"/>
        <end position="295"/>
    </location>
</feature>
<sequence length="295" mass="33622">MELKGRFFVALFISLFLHFVGATKPLKNLQISCRGQLYTVNGVSTVEELLQRLQRDTRSNMKACDFRVIHKGRVLNVGERLRDVGVLDGSRLMVLADSNKMKAKEFLALFLAMVSEEGWDRFRREFKEHPEAIDGIRSSLKRAELLTGHDVYTYLKNGLDLSYHGLRAWWERPSFRSSLTDHEKIEAYRKIVAFHLNSRIIEDIPWVKMAIQNRARWQNEVSKVVTIVLRTGDIFLDGILAILLDVLKGNGEGAAMIATRDNYSPDASKSKESSTREDPNFEALVSELSDSDSDV</sequence>
<dbReference type="EMBL" id="CAKOGP040000381">
    <property type="protein sequence ID" value="CAJ1934784.1"/>
    <property type="molecule type" value="Genomic_DNA"/>
</dbReference>
<dbReference type="InterPro" id="IPR029071">
    <property type="entry name" value="Ubiquitin-like_domsf"/>
</dbReference>
<reference evidence="4" key="1">
    <citation type="submission" date="2023-08" db="EMBL/GenBank/DDBJ databases">
        <authorList>
            <person name="Audoor S."/>
            <person name="Bilcke G."/>
        </authorList>
    </citation>
    <scope>NUCLEOTIDE SEQUENCE</scope>
</reference>
<evidence type="ECO:0000256" key="2">
    <source>
        <dbReference type="SAM" id="SignalP"/>
    </source>
</evidence>
<keyword evidence="2" id="KW-0732">Signal</keyword>
<dbReference type="Proteomes" id="UP001295423">
    <property type="component" value="Unassembled WGS sequence"/>
</dbReference>
<dbReference type="CDD" id="cd17039">
    <property type="entry name" value="Ubl_ubiquitin_like"/>
    <property type="match status" value="1"/>
</dbReference>
<dbReference type="Pfam" id="PF00240">
    <property type="entry name" value="ubiquitin"/>
    <property type="match status" value="1"/>
</dbReference>
<dbReference type="InterPro" id="IPR000626">
    <property type="entry name" value="Ubiquitin-like_dom"/>
</dbReference>
<protein>
    <recommendedName>
        <fullName evidence="3">Ubiquitin-like domain-containing protein</fullName>
    </recommendedName>
</protein>
<comment type="caution">
    <text evidence="4">The sequence shown here is derived from an EMBL/GenBank/DDBJ whole genome shotgun (WGS) entry which is preliminary data.</text>
</comment>
<evidence type="ECO:0000313" key="5">
    <source>
        <dbReference type="Proteomes" id="UP001295423"/>
    </source>
</evidence>
<feature type="compositionally biased region" description="Basic and acidic residues" evidence="1">
    <location>
        <begin position="268"/>
        <end position="279"/>
    </location>
</feature>
<evidence type="ECO:0000313" key="4">
    <source>
        <dbReference type="EMBL" id="CAJ1934784.1"/>
    </source>
</evidence>
<dbReference type="AlphaFoldDB" id="A0AAD2CMG5"/>
<keyword evidence="5" id="KW-1185">Reference proteome</keyword>
<accession>A0AAD2CMG5</accession>
<dbReference type="PROSITE" id="PS50053">
    <property type="entry name" value="UBIQUITIN_2"/>
    <property type="match status" value="1"/>
</dbReference>